<dbReference type="PANTHER" id="PTHR21041">
    <property type="entry name" value="DENDRITIC CELL-SPECIFIC TRANSMEMBRANE PROTEIN"/>
    <property type="match status" value="1"/>
</dbReference>
<organism evidence="7 8">
    <name type="scientific">Owenia fusiformis</name>
    <name type="common">Polychaete worm</name>
    <dbReference type="NCBI Taxonomy" id="6347"/>
    <lineage>
        <taxon>Eukaryota</taxon>
        <taxon>Metazoa</taxon>
        <taxon>Spiralia</taxon>
        <taxon>Lophotrochozoa</taxon>
        <taxon>Annelida</taxon>
        <taxon>Polychaeta</taxon>
        <taxon>Sedentaria</taxon>
        <taxon>Canalipalpata</taxon>
        <taxon>Sabellida</taxon>
        <taxon>Oweniida</taxon>
        <taxon>Oweniidae</taxon>
        <taxon>Owenia</taxon>
    </lineage>
</organism>
<protein>
    <recommendedName>
        <fullName evidence="6">Dendritic cell-specific transmembrane protein-like domain-containing protein</fullName>
    </recommendedName>
</protein>
<dbReference type="Pfam" id="PF07782">
    <property type="entry name" value="DC_STAMP"/>
    <property type="match status" value="1"/>
</dbReference>
<evidence type="ECO:0000256" key="4">
    <source>
        <dbReference type="ARBA" id="ARBA00023136"/>
    </source>
</evidence>
<comment type="subcellular location">
    <subcellularLocation>
        <location evidence="1">Membrane</location>
        <topology evidence="1">Multi-pass membrane protein</topology>
    </subcellularLocation>
</comment>
<evidence type="ECO:0000313" key="7">
    <source>
        <dbReference type="EMBL" id="CAH1793251.1"/>
    </source>
</evidence>
<evidence type="ECO:0000256" key="3">
    <source>
        <dbReference type="ARBA" id="ARBA00022989"/>
    </source>
</evidence>
<evidence type="ECO:0000313" key="8">
    <source>
        <dbReference type="Proteomes" id="UP000749559"/>
    </source>
</evidence>
<comment type="caution">
    <text evidence="7">The sequence shown here is derived from an EMBL/GenBank/DDBJ whole genome shotgun (WGS) entry which is preliminary data.</text>
</comment>
<feature type="transmembrane region" description="Helical" evidence="5">
    <location>
        <begin position="697"/>
        <end position="718"/>
    </location>
</feature>
<dbReference type="AlphaFoldDB" id="A0A8S4PJE5"/>
<feature type="transmembrane region" description="Helical" evidence="5">
    <location>
        <begin position="615"/>
        <end position="637"/>
    </location>
</feature>
<dbReference type="GO" id="GO:0016020">
    <property type="term" value="C:membrane"/>
    <property type="evidence" value="ECO:0007669"/>
    <property type="project" value="UniProtKB-SubCell"/>
</dbReference>
<feature type="transmembrane region" description="Helical" evidence="5">
    <location>
        <begin position="801"/>
        <end position="822"/>
    </location>
</feature>
<reference evidence="7" key="1">
    <citation type="submission" date="2022-03" db="EMBL/GenBank/DDBJ databases">
        <authorList>
            <person name="Martin C."/>
        </authorList>
    </citation>
    <scope>NUCLEOTIDE SEQUENCE</scope>
</reference>
<gene>
    <name evidence="7" type="ORF">OFUS_LOCUS18127</name>
</gene>
<dbReference type="InterPro" id="IPR012858">
    <property type="entry name" value="DC_STAMP-like"/>
</dbReference>
<keyword evidence="4 5" id="KW-0472">Membrane</keyword>
<keyword evidence="3 5" id="KW-1133">Transmembrane helix</keyword>
<feature type="transmembrane region" description="Helical" evidence="5">
    <location>
        <begin position="413"/>
        <end position="432"/>
    </location>
</feature>
<evidence type="ECO:0000259" key="6">
    <source>
        <dbReference type="Pfam" id="PF07782"/>
    </source>
</evidence>
<dbReference type="PANTHER" id="PTHR21041:SF17">
    <property type="entry name" value="E3 UBIQUITIN-PROTEIN LIGASE DCST1"/>
    <property type="match status" value="1"/>
</dbReference>
<evidence type="ECO:0000256" key="1">
    <source>
        <dbReference type="ARBA" id="ARBA00004141"/>
    </source>
</evidence>
<dbReference type="InterPro" id="IPR051856">
    <property type="entry name" value="CSR-E3_Ligase_Protein"/>
</dbReference>
<feature type="domain" description="Dendritic cell-specific transmembrane protein-like" evidence="6">
    <location>
        <begin position="647"/>
        <end position="845"/>
    </location>
</feature>
<dbReference type="Proteomes" id="UP000749559">
    <property type="component" value="Unassembled WGS sequence"/>
</dbReference>
<dbReference type="EMBL" id="CAIIXF020000008">
    <property type="protein sequence ID" value="CAH1793251.1"/>
    <property type="molecule type" value="Genomic_DNA"/>
</dbReference>
<sequence>MYSSCSWLVTKRDALDTCSKDIRIVFINNRIISKKHNREVNKNCQIKSRENTRNSNDRSFRLLPPIPNVDALIAEKSSHNKISQSCPSRDNSTKTIKEPARQIKRNTFLVHEPSIFTVSDNKEIHDNKDVCDNKETSSSDFTMDGVANKAINNESPTSGSAPIHEYDFYETDTREDDSLTQSEKCGVESVKITFQHSISQSTDSECDDRLENMYTEPLSTVDYLSPFDNMAIDLAQHTDAERLKRPTSLSFEETDGYVPSLRRNKTALRRARSGKLENGSIMDYISISMVSPDLADKVMDWAIQPKSPSESKLSLPEKQPNKCKCIYFKNLWAFLIAFIMCIALAALIFYTEGYFVPKEIKTPATNGTNLKLSDVVPLVTDNKHNGTVSNVTYPTVEESKLPPKVSINWPPNAGLAFALAITLLIAFAVAISKRARCIALLTLPGITTSRGRAIMLTIILRLLVTGPITNTLDNAKKIPEATSCQVEMLSKEVKAIQSDILARIHEYSKEFEETARRMFALQIETLKRIIDAPIRTLESVLSGFQNIKIDISGVNASIIVNNITFYAHDVEDYANEVDAIRYFERPNVTGTDSLSTLGGKLSAEFEDKTYVIRQVLSVLGSVLSVSVLLVFIQACCYHRGYRRHLDHDNIYITHGFKKLDQERRGHLKKTLLPLRRKERSQLIDSTSCCLSGQERVAILWGLIIILPFLAAAVLLIGLDFVLYRTLEVIRKEANVTVSIDGGSGFKIVLNDTSPRIKQLYYQEVPLLFNSNSTSFNYSMEINTERCLPDPLPPFYENTTKLGYLIGMFVGIFVLTILQSYGIRLQHKIAATYYPIREQQRVVYLYHNMMTQRVTFAQLLLGKFMNRNKFVDQDIGFRRWLAAKSPRFGRVMKTIGMLTEHSCVSCGSLKNLRQISDEWCCRTCINRLDKTSKTISKSLSIKSTPTKYSTLPNTHVI</sequence>
<evidence type="ECO:0000256" key="2">
    <source>
        <dbReference type="ARBA" id="ARBA00022692"/>
    </source>
</evidence>
<keyword evidence="8" id="KW-1185">Reference proteome</keyword>
<proteinExistence type="predicted"/>
<feature type="transmembrane region" description="Helical" evidence="5">
    <location>
        <begin position="331"/>
        <end position="350"/>
    </location>
</feature>
<evidence type="ECO:0000256" key="5">
    <source>
        <dbReference type="SAM" id="Phobius"/>
    </source>
</evidence>
<accession>A0A8S4PJE5</accession>
<name>A0A8S4PJE5_OWEFU</name>
<keyword evidence="2 5" id="KW-0812">Transmembrane</keyword>
<dbReference type="OrthoDB" id="6148521at2759"/>